<dbReference type="InterPro" id="IPR024366">
    <property type="entry name" value="FTO_C"/>
</dbReference>
<evidence type="ECO:0000256" key="2">
    <source>
        <dbReference type="ARBA" id="ARBA00004324"/>
    </source>
</evidence>
<evidence type="ECO:0000256" key="5">
    <source>
        <dbReference type="ARBA" id="ARBA00012931"/>
    </source>
</evidence>
<dbReference type="SMR" id="W5MJT3"/>
<evidence type="ECO:0000256" key="11">
    <source>
        <dbReference type="ARBA" id="ARBA00023004"/>
    </source>
</evidence>
<dbReference type="Gene3D" id="2.60.120.590">
    <property type="entry name" value="Alpha-ketoglutarate-dependent dioxygenase AlkB-like"/>
    <property type="match status" value="1"/>
</dbReference>
<comment type="catalytic activity">
    <reaction evidence="23">
        <text>a 5'-end (N(7)-methyl 5'-triphosphoguanosine)-(N(6),2'-O-dimethyladenosine) in mRNA + 2-oxoglutarate + O2 = a 5'-end (N(7)-methyl 5'-triphosphoguanosine)-(2'-O-methyladenosine) in mRNA + formaldehyde + succinate + CO2</text>
        <dbReference type="Rhea" id="RHEA:57896"/>
        <dbReference type="Rhea" id="RHEA-COMP:11518"/>
        <dbReference type="Rhea" id="RHEA-COMP:11519"/>
        <dbReference type="ChEBI" id="CHEBI:15379"/>
        <dbReference type="ChEBI" id="CHEBI:16526"/>
        <dbReference type="ChEBI" id="CHEBI:16810"/>
        <dbReference type="ChEBI" id="CHEBI:16842"/>
        <dbReference type="ChEBI" id="CHEBI:30031"/>
        <dbReference type="ChEBI" id="CHEBI:85958"/>
        <dbReference type="ChEBI" id="CHEBI:85959"/>
    </reaction>
</comment>
<evidence type="ECO:0000256" key="16">
    <source>
        <dbReference type="ARBA" id="ARBA00032169"/>
    </source>
</evidence>
<comment type="catalytic activity">
    <reaction evidence="22">
        <text>N(6)-methyladenosine in U6 snRNA + 2-oxoglutarate + O2 = adenosine in U6 snRNA + formaldehyde + succinate + CO2</text>
        <dbReference type="Rhea" id="RHEA:57900"/>
        <dbReference type="Rhea" id="RHEA-COMP:13573"/>
        <dbReference type="Rhea" id="RHEA-COMP:13574"/>
        <dbReference type="ChEBI" id="CHEBI:15379"/>
        <dbReference type="ChEBI" id="CHEBI:16526"/>
        <dbReference type="ChEBI" id="CHEBI:16810"/>
        <dbReference type="ChEBI" id="CHEBI:16842"/>
        <dbReference type="ChEBI" id="CHEBI:30031"/>
        <dbReference type="ChEBI" id="CHEBI:74411"/>
        <dbReference type="ChEBI" id="CHEBI:74449"/>
    </reaction>
</comment>
<keyword evidence="10" id="KW-0560">Oxidoreductase</keyword>
<evidence type="ECO:0000256" key="19">
    <source>
        <dbReference type="ARBA" id="ARBA00047457"/>
    </source>
</evidence>
<comment type="catalytic activity">
    <reaction evidence="19">
        <text>an N(1)-methyladenosine in tRNA + 2-oxoglutarate + O2 = an adenosine in tRNA + formaldehyde + succinate + CO2</text>
        <dbReference type="Rhea" id="RHEA:54576"/>
        <dbReference type="Rhea" id="RHEA-COMP:10242"/>
        <dbReference type="Rhea" id="RHEA-COMP:12312"/>
        <dbReference type="ChEBI" id="CHEBI:15379"/>
        <dbReference type="ChEBI" id="CHEBI:16526"/>
        <dbReference type="ChEBI" id="CHEBI:16810"/>
        <dbReference type="ChEBI" id="CHEBI:16842"/>
        <dbReference type="ChEBI" id="CHEBI:30031"/>
        <dbReference type="ChEBI" id="CHEBI:74411"/>
        <dbReference type="ChEBI" id="CHEBI:74491"/>
    </reaction>
</comment>
<evidence type="ECO:0000259" key="24">
    <source>
        <dbReference type="Pfam" id="PF12933"/>
    </source>
</evidence>
<evidence type="ECO:0000259" key="25">
    <source>
        <dbReference type="Pfam" id="PF12934"/>
    </source>
</evidence>
<evidence type="ECO:0000256" key="14">
    <source>
        <dbReference type="ARBA" id="ARBA00030546"/>
    </source>
</evidence>
<accession>W5MJT3</accession>
<dbReference type="InterPro" id="IPR037151">
    <property type="entry name" value="AlkB-like_sf"/>
</dbReference>
<comment type="subcellular location">
    <subcellularLocation>
        <location evidence="3">Cytoplasm</location>
    </subcellularLocation>
    <subcellularLocation>
        <location evidence="2">Nucleus speckle</location>
    </subcellularLocation>
</comment>
<keyword evidence="12" id="KW-0539">Nucleus</keyword>
<dbReference type="Ensembl" id="ENSLOCT00000008652.1">
    <property type="protein sequence ID" value="ENSLOCP00000008642.1"/>
    <property type="gene ID" value="ENSLOCG00000007139.1"/>
</dbReference>
<dbReference type="GO" id="GO:0046872">
    <property type="term" value="F:metal ion binding"/>
    <property type="evidence" value="ECO:0007669"/>
    <property type="project" value="UniProtKB-KW"/>
</dbReference>
<comment type="cofactor">
    <cofactor evidence="1">
        <name>Fe(2+)</name>
        <dbReference type="ChEBI" id="CHEBI:29033"/>
    </cofactor>
</comment>
<organism evidence="26 27">
    <name type="scientific">Lepisosteus oculatus</name>
    <name type="common">Spotted gar</name>
    <dbReference type="NCBI Taxonomy" id="7918"/>
    <lineage>
        <taxon>Eukaryota</taxon>
        <taxon>Metazoa</taxon>
        <taxon>Chordata</taxon>
        <taxon>Craniata</taxon>
        <taxon>Vertebrata</taxon>
        <taxon>Euteleostomi</taxon>
        <taxon>Actinopterygii</taxon>
        <taxon>Neopterygii</taxon>
        <taxon>Holostei</taxon>
        <taxon>Semionotiformes</taxon>
        <taxon>Lepisosteidae</taxon>
        <taxon>Lepisosteus</taxon>
    </lineage>
</organism>
<evidence type="ECO:0000256" key="4">
    <source>
        <dbReference type="ARBA" id="ARBA00006264"/>
    </source>
</evidence>
<evidence type="ECO:0000256" key="8">
    <source>
        <dbReference type="ARBA" id="ARBA00022723"/>
    </source>
</evidence>
<evidence type="ECO:0000256" key="6">
    <source>
        <dbReference type="ARBA" id="ARBA00013477"/>
    </source>
</evidence>
<dbReference type="Bgee" id="ENSLOCG00000007139">
    <property type="expression patterns" value="Expressed in ovary and 13 other cell types or tissues"/>
</dbReference>
<evidence type="ECO:0000256" key="22">
    <source>
        <dbReference type="ARBA" id="ARBA00049056"/>
    </source>
</evidence>
<comment type="subunit">
    <text evidence="18">Monomer. May also exist as homodimer.</text>
</comment>
<comment type="catalytic activity">
    <reaction evidence="21">
        <text>a 5'-end (N(7)-methyl 5'-triphosphoguanosine)-(N(6),2'-O-dimethyladenosine) in U6 snRNA + 2-oxoglutarate + O2 = a 5'-end (N(7)-methyl 5'-triphosphoguanosine)-(2'-O-methyladenosine) in U6 snRNA + formaldehyde + succinate + CO2</text>
        <dbReference type="Rhea" id="RHEA:57904"/>
        <dbReference type="Rhea" id="RHEA-COMP:15030"/>
        <dbReference type="Rhea" id="RHEA-COMP:15031"/>
        <dbReference type="ChEBI" id="CHEBI:15379"/>
        <dbReference type="ChEBI" id="CHEBI:16526"/>
        <dbReference type="ChEBI" id="CHEBI:16810"/>
        <dbReference type="ChEBI" id="CHEBI:16842"/>
        <dbReference type="ChEBI" id="CHEBI:30031"/>
        <dbReference type="ChEBI" id="CHEBI:85958"/>
        <dbReference type="ChEBI" id="CHEBI:85959"/>
    </reaction>
</comment>
<dbReference type="InterPro" id="IPR038413">
    <property type="entry name" value="FTO_C_sf"/>
</dbReference>
<evidence type="ECO:0000256" key="12">
    <source>
        <dbReference type="ARBA" id="ARBA00023242"/>
    </source>
</evidence>
<dbReference type="STRING" id="7918.ENSLOCP00000008642"/>
<dbReference type="OMA" id="QNVRDDM"/>
<sequence length="204" mass="24228">MLDDLNTTHQHCVLAGASARFSSTHRVAECSTGTLDYIQRRCQEALKFLRSDLDSGTHTLRSLEPSVLQHCEEIHNEVEFQWLRQYWFQGRRYEKFCSWWRKPMEELEEAWRKMEIMTQLALAEAEDAARTMERRREVAQVLLPFLTERQERRQLWRARCHSRLAQTLPPDEAPMCRPDWHDDDSSMPLPFDLKAIIDALERVL</sequence>
<evidence type="ECO:0000256" key="13">
    <source>
        <dbReference type="ARBA" id="ARBA00030404"/>
    </source>
</evidence>
<dbReference type="AlphaFoldDB" id="W5MJT3"/>
<keyword evidence="9" id="KW-0223">Dioxygenase</keyword>
<evidence type="ECO:0000313" key="26">
    <source>
        <dbReference type="Ensembl" id="ENSLOCP00000008642.1"/>
    </source>
</evidence>
<evidence type="ECO:0000256" key="7">
    <source>
        <dbReference type="ARBA" id="ARBA00022490"/>
    </source>
</evidence>
<dbReference type="EMBL" id="AHAT01020899">
    <property type="status" value="NOT_ANNOTATED_CDS"/>
    <property type="molecule type" value="Genomic_DNA"/>
</dbReference>
<reference evidence="27" key="1">
    <citation type="submission" date="2011-12" db="EMBL/GenBank/DDBJ databases">
        <title>The Draft Genome of Lepisosteus oculatus.</title>
        <authorList>
            <consortium name="The Broad Institute Genome Assembly &amp; Analysis Group"/>
            <consortium name="Computational R&amp;D Group"/>
            <consortium name="and Sequencing Platform"/>
            <person name="Di Palma F."/>
            <person name="Alfoldi J."/>
            <person name="Johnson J."/>
            <person name="Berlin A."/>
            <person name="Gnerre S."/>
            <person name="Jaffe D."/>
            <person name="MacCallum I."/>
            <person name="Young S."/>
            <person name="Walker B.J."/>
            <person name="Lander E.S."/>
            <person name="Lindblad-Toh K."/>
        </authorList>
    </citation>
    <scope>NUCLEOTIDE SEQUENCE [LARGE SCALE GENOMIC DNA]</scope>
</reference>
<evidence type="ECO:0000256" key="15">
    <source>
        <dbReference type="ARBA" id="ARBA00030557"/>
    </source>
</evidence>
<feature type="domain" description="Alpha-ketoglutarate-dependent dioxygenase FTO C-terminal" evidence="25">
    <location>
        <begin position="33"/>
        <end position="202"/>
    </location>
</feature>
<dbReference type="InParanoid" id="W5MJT3"/>
<evidence type="ECO:0000256" key="18">
    <source>
        <dbReference type="ARBA" id="ARBA00046452"/>
    </source>
</evidence>
<dbReference type="GO" id="GO:1990931">
    <property type="term" value="F:mRNA N6-methyladenosine dioxygenase activity"/>
    <property type="evidence" value="ECO:0007669"/>
    <property type="project" value="UniProtKB-EC"/>
</dbReference>
<dbReference type="Proteomes" id="UP000018468">
    <property type="component" value="Linkage group LG23"/>
</dbReference>
<dbReference type="InterPro" id="IPR032868">
    <property type="entry name" value="FTO"/>
</dbReference>
<reference evidence="26" key="2">
    <citation type="submission" date="2025-08" db="UniProtKB">
        <authorList>
            <consortium name="Ensembl"/>
        </authorList>
    </citation>
    <scope>IDENTIFICATION</scope>
</reference>
<name>W5MJT3_LEPOC</name>
<comment type="catalytic activity">
    <reaction evidence="20">
        <text>an N(6)-methyladenosine in mRNA + 2-oxoglutarate + O2 = an adenosine in mRNA + formaldehyde + succinate + CO2</text>
        <dbReference type="Rhea" id="RHEA:49520"/>
        <dbReference type="Rhea" id="RHEA-COMP:12414"/>
        <dbReference type="Rhea" id="RHEA-COMP:12417"/>
        <dbReference type="ChEBI" id="CHEBI:15379"/>
        <dbReference type="ChEBI" id="CHEBI:16526"/>
        <dbReference type="ChEBI" id="CHEBI:16810"/>
        <dbReference type="ChEBI" id="CHEBI:16842"/>
        <dbReference type="ChEBI" id="CHEBI:30031"/>
        <dbReference type="ChEBI" id="CHEBI:74411"/>
        <dbReference type="ChEBI" id="CHEBI:74449"/>
        <dbReference type="EC" id="1.14.11.53"/>
    </reaction>
</comment>
<reference evidence="26" key="3">
    <citation type="submission" date="2025-09" db="UniProtKB">
        <authorList>
            <consortium name="Ensembl"/>
        </authorList>
    </citation>
    <scope>IDENTIFICATION</scope>
</reference>
<protein>
    <recommendedName>
        <fullName evidence="6">Alpha-ketoglutarate-dependent dioxygenase FTO</fullName>
        <ecNumber evidence="5">1.14.11.53</ecNumber>
    </recommendedName>
    <alternativeName>
        <fullName evidence="13">U6 small nuclear RNA (2'-O-methyladenosine-N(6)-)-demethylase FTO</fullName>
    </alternativeName>
    <alternativeName>
        <fullName evidence="14">U6 small nuclear RNA N(6)-methyladenosine-demethylase FTO</fullName>
    </alternativeName>
    <alternativeName>
        <fullName evidence="16">mRNA (2'-O-methyladenosine-N(6)-)-demethylase FTO</fullName>
    </alternativeName>
    <alternativeName>
        <fullName evidence="17">mRNA N(6)-methyladenosine demethylase FTO</fullName>
    </alternativeName>
    <alternativeName>
        <fullName evidence="15">tRNA N1-methyl adenine demethylase FTO</fullName>
    </alternativeName>
</protein>
<dbReference type="eggNOG" id="ENOG502QR31">
    <property type="taxonomic scope" value="Eukaryota"/>
</dbReference>
<keyword evidence="8" id="KW-0479">Metal-binding</keyword>
<evidence type="ECO:0000256" key="3">
    <source>
        <dbReference type="ARBA" id="ARBA00004496"/>
    </source>
</evidence>
<dbReference type="Gene3D" id="1.20.58.1470">
    <property type="entry name" value="FTO C-terminal domain"/>
    <property type="match status" value="1"/>
</dbReference>
<evidence type="ECO:0000256" key="20">
    <source>
        <dbReference type="ARBA" id="ARBA00048158"/>
    </source>
</evidence>
<dbReference type="GO" id="GO:0042245">
    <property type="term" value="P:RNA repair"/>
    <property type="evidence" value="ECO:0007669"/>
    <property type="project" value="InterPro"/>
</dbReference>
<evidence type="ECO:0000256" key="1">
    <source>
        <dbReference type="ARBA" id="ARBA00001954"/>
    </source>
</evidence>
<evidence type="ECO:0000256" key="21">
    <source>
        <dbReference type="ARBA" id="ARBA00048582"/>
    </source>
</evidence>
<keyword evidence="27" id="KW-1185">Reference proteome</keyword>
<evidence type="ECO:0000256" key="23">
    <source>
        <dbReference type="ARBA" id="ARBA00049565"/>
    </source>
</evidence>
<dbReference type="GO" id="GO:0040014">
    <property type="term" value="P:regulation of multicellular organism growth"/>
    <property type="evidence" value="ECO:0007669"/>
    <property type="project" value="InterPro"/>
</dbReference>
<dbReference type="InterPro" id="IPR024367">
    <property type="entry name" value="FTO_cat_dom"/>
</dbReference>
<dbReference type="Pfam" id="PF12933">
    <property type="entry name" value="FTO_NTD"/>
    <property type="match status" value="1"/>
</dbReference>
<dbReference type="FunFam" id="1.20.58.1470:FF:000001">
    <property type="entry name" value="FTO, alpha-ketoglutarate dependent dioxygenase"/>
    <property type="match status" value="1"/>
</dbReference>
<dbReference type="EC" id="1.14.11.53" evidence="5"/>
<dbReference type="GO" id="GO:0016607">
    <property type="term" value="C:nuclear speck"/>
    <property type="evidence" value="ECO:0007669"/>
    <property type="project" value="UniProtKB-SubCell"/>
</dbReference>
<comment type="similarity">
    <text evidence="4">Belongs to the fto family.</text>
</comment>
<evidence type="ECO:0000256" key="10">
    <source>
        <dbReference type="ARBA" id="ARBA00023002"/>
    </source>
</evidence>
<keyword evidence="11" id="KW-0408">Iron</keyword>
<evidence type="ECO:0000256" key="9">
    <source>
        <dbReference type="ARBA" id="ARBA00022964"/>
    </source>
</evidence>
<evidence type="ECO:0000313" key="27">
    <source>
        <dbReference type="Proteomes" id="UP000018468"/>
    </source>
</evidence>
<dbReference type="Pfam" id="PF12934">
    <property type="entry name" value="FTO_CTD"/>
    <property type="match status" value="1"/>
</dbReference>
<dbReference type="GO" id="GO:0035516">
    <property type="term" value="F:broad specificity oxidative DNA demethylase activity"/>
    <property type="evidence" value="ECO:0007669"/>
    <property type="project" value="InterPro"/>
</dbReference>
<keyword evidence="7" id="KW-0963">Cytoplasm</keyword>
<dbReference type="PANTHER" id="PTHR31291">
    <property type="entry name" value="ALPHA-KETOGLUTARATE-DEPENDENT DIOXYGENASE FTO"/>
    <property type="match status" value="1"/>
</dbReference>
<dbReference type="PANTHER" id="PTHR31291:SF2">
    <property type="entry name" value="ALPHA-KETOGLUTARATE-DEPENDENT DIOXYGENASE FTO"/>
    <property type="match status" value="1"/>
</dbReference>
<dbReference type="GO" id="GO:0006307">
    <property type="term" value="P:DNA alkylation repair"/>
    <property type="evidence" value="ECO:0007669"/>
    <property type="project" value="InterPro"/>
</dbReference>
<dbReference type="GO" id="GO:0005737">
    <property type="term" value="C:cytoplasm"/>
    <property type="evidence" value="ECO:0007669"/>
    <property type="project" value="UniProtKB-SubCell"/>
</dbReference>
<dbReference type="HOGENOM" id="CLU_1342869_0_0_1"/>
<evidence type="ECO:0000256" key="17">
    <source>
        <dbReference type="ARBA" id="ARBA00032950"/>
    </source>
</evidence>
<dbReference type="GeneTree" id="ENSGT00390000017730"/>
<feature type="domain" description="Alpha-ketoglutarate-dependent dioxygenase FTO catalytic" evidence="24">
    <location>
        <begin position="1"/>
        <end position="29"/>
    </location>
</feature>
<proteinExistence type="inferred from homology"/>